<evidence type="ECO:0000256" key="2">
    <source>
        <dbReference type="ARBA" id="ARBA00022840"/>
    </source>
</evidence>
<dbReference type="EMBL" id="QNZK01000339">
    <property type="protein sequence ID" value="RTZ82461.1"/>
    <property type="molecule type" value="Genomic_DNA"/>
</dbReference>
<evidence type="ECO:0000256" key="1">
    <source>
        <dbReference type="ARBA" id="ARBA00022741"/>
    </source>
</evidence>
<sequence>EGVAALGDALKAFEGTVLVVSHYRHFVSKVATHILELTPHGVRDFSGSYQEYLEKFGDDYLSRDQPLSTTHRETKATPSTQELSNAERKKLQSEISKLKKQSTRFETLIEEGEQKISAIEAKFGVENFYQQASPEEIQNLQTEKEKLSTQLSTHLSQWETSSHKLEVAQARFGG</sequence>
<dbReference type="InterPro" id="IPR051309">
    <property type="entry name" value="ABCF_ATPase"/>
</dbReference>
<organism evidence="4 5">
    <name type="scientific">SAR324 cluster bacterium</name>
    <dbReference type="NCBI Taxonomy" id="2024889"/>
    <lineage>
        <taxon>Bacteria</taxon>
        <taxon>Deltaproteobacteria</taxon>
        <taxon>SAR324 cluster</taxon>
    </lineage>
</organism>
<name>A0A432GGQ9_9DELT</name>
<proteinExistence type="predicted"/>
<accession>A0A432GGQ9</accession>
<dbReference type="PANTHER" id="PTHR42855:SF2">
    <property type="entry name" value="DRUG RESISTANCE ABC TRANSPORTER,ATP-BINDING PROTEIN"/>
    <property type="match status" value="1"/>
</dbReference>
<dbReference type="Proteomes" id="UP000287917">
    <property type="component" value="Unassembled WGS sequence"/>
</dbReference>
<dbReference type="GO" id="GO:0005524">
    <property type="term" value="F:ATP binding"/>
    <property type="evidence" value="ECO:0007669"/>
    <property type="project" value="UniProtKB-KW"/>
</dbReference>
<gene>
    <name evidence="4" type="ORF">DSY96_09810</name>
</gene>
<dbReference type="Gene3D" id="3.40.50.300">
    <property type="entry name" value="P-loop containing nucleotide triphosphate hydrolases"/>
    <property type="match status" value="1"/>
</dbReference>
<feature type="region of interest" description="Disordered" evidence="3">
    <location>
        <begin position="63"/>
        <end position="89"/>
    </location>
</feature>
<dbReference type="PANTHER" id="PTHR42855">
    <property type="entry name" value="ABC TRANSPORTER ATP-BINDING SUBUNIT"/>
    <property type="match status" value="1"/>
</dbReference>
<keyword evidence="2" id="KW-0067">ATP-binding</keyword>
<evidence type="ECO:0000313" key="5">
    <source>
        <dbReference type="Proteomes" id="UP000287917"/>
    </source>
</evidence>
<dbReference type="Gene3D" id="1.10.287.380">
    <property type="entry name" value="Valyl-tRNA synthetase, C-terminal domain"/>
    <property type="match status" value="1"/>
</dbReference>
<reference evidence="4 5" key="1">
    <citation type="submission" date="2018-06" db="EMBL/GenBank/DDBJ databases">
        <title>Combined omics and stable isotope probing to characterize newly discovered Mariana Back-Arc vent microbial communities.</title>
        <authorList>
            <person name="Trembath-Reichert E."/>
            <person name="Huber J.A."/>
        </authorList>
    </citation>
    <scope>NUCLEOTIDE SEQUENCE [LARGE SCALE GENOMIC DNA]</scope>
    <source>
        <strain evidence="4">MAG 58</strain>
    </source>
</reference>
<dbReference type="InterPro" id="IPR037118">
    <property type="entry name" value="Val-tRNA_synth_C_sf"/>
</dbReference>
<protein>
    <submittedName>
        <fullName evidence="4">ABC-F family ATPase</fullName>
    </submittedName>
</protein>
<feature type="non-terminal residue" evidence="4">
    <location>
        <position position="1"/>
    </location>
</feature>
<evidence type="ECO:0000256" key="3">
    <source>
        <dbReference type="SAM" id="MobiDB-lite"/>
    </source>
</evidence>
<dbReference type="AlphaFoldDB" id="A0A432GGQ9"/>
<dbReference type="InterPro" id="IPR027417">
    <property type="entry name" value="P-loop_NTPase"/>
</dbReference>
<evidence type="ECO:0000313" key="4">
    <source>
        <dbReference type="EMBL" id="RTZ82461.1"/>
    </source>
</evidence>
<keyword evidence="1" id="KW-0547">Nucleotide-binding</keyword>
<comment type="caution">
    <text evidence="4">The sequence shown here is derived from an EMBL/GenBank/DDBJ whole genome shotgun (WGS) entry which is preliminary data.</text>
</comment>